<reference evidence="1 2" key="1">
    <citation type="journal article" date="2018" name="Sci. Rep.">
        <title>Comparative analysis of the Pocillopora damicornis genome highlights role of immune system in coral evolution.</title>
        <authorList>
            <person name="Cunning R."/>
            <person name="Bay R.A."/>
            <person name="Gillette P."/>
            <person name="Baker A.C."/>
            <person name="Traylor-Knowles N."/>
        </authorList>
    </citation>
    <scope>NUCLEOTIDE SEQUENCE [LARGE SCALE GENOMIC DNA]</scope>
    <source>
        <strain evidence="1">RSMAS</strain>
        <tissue evidence="1">Whole animal</tissue>
    </source>
</reference>
<gene>
    <name evidence="1" type="ORF">pdam_00023172</name>
</gene>
<dbReference type="Pfam" id="PF18774">
    <property type="entry name" value="APOBEC4_like"/>
    <property type="match status" value="3"/>
</dbReference>
<accession>A0A3M6TWS6</accession>
<evidence type="ECO:0000313" key="1">
    <source>
        <dbReference type="EMBL" id="RMX45811.1"/>
    </source>
</evidence>
<dbReference type="Proteomes" id="UP000275408">
    <property type="component" value="Unassembled WGS sequence"/>
</dbReference>
<dbReference type="InterPro" id="IPR011042">
    <property type="entry name" value="6-blade_b-propeller_TolB-like"/>
</dbReference>
<evidence type="ECO:0000313" key="2">
    <source>
        <dbReference type="Proteomes" id="UP000275408"/>
    </source>
</evidence>
<name>A0A3M6TWS6_POCDA</name>
<dbReference type="Gene3D" id="3.40.140.10">
    <property type="entry name" value="Cytidine Deaminase, domain 2"/>
    <property type="match status" value="3"/>
</dbReference>
<dbReference type="EMBL" id="RCHS01002774">
    <property type="protein sequence ID" value="RMX45811.1"/>
    <property type="molecule type" value="Genomic_DNA"/>
</dbReference>
<keyword evidence="2" id="KW-1185">Reference proteome</keyword>
<protein>
    <submittedName>
        <fullName evidence="1">Uncharacterized protein</fullName>
    </submittedName>
</protein>
<dbReference type="SUPFAM" id="SSF101898">
    <property type="entry name" value="NHL repeat"/>
    <property type="match status" value="1"/>
</dbReference>
<feature type="non-terminal residue" evidence="1">
    <location>
        <position position="974"/>
    </location>
</feature>
<dbReference type="InterPro" id="IPR041547">
    <property type="entry name" value="APOBEC1"/>
</dbReference>
<comment type="caution">
    <text evidence="1">The sequence shown here is derived from an EMBL/GenBank/DDBJ whole genome shotgun (WGS) entry which is preliminary data.</text>
</comment>
<sequence>MPRRADPRFDYAASVVIYVRLTDRTGRLIFHARYGNCSESERRNTIHAEYFMLMDEEFKEAVLLLQDQRGGSVTMFMNKQPCYKSTKHHDRMPGLTKKQCAQDLVEFYNLHCSSYGVSVTINLCQLYKVDRTPTPQFEEDITNGLEGMGKMIAAGIKLKAMTKKSWLQLAGYACMTLPLYDGGERQKLDQHIREFLVACEGQRTAGAGQNQTEKEEIDTKVIFRIPQNVAISSGPSSQLFVSSGMEVIVINMDWSKQSLVSHLLICSPLDWRLLQFDKRLVCDNASSVQDHKNSHEVGGFNPMACPWQSQKLSSVKRTTRDFRVSNNRNAKLEYEGAGENFLRRLYGNCYEGVYESTTHAEYFMLVDDDFREAVNILQNQNGGDINLFMNKQPCYRSTGHGKKTVLNVKDCAQYLINFYNVYCLPYGVNLTINLCQLYKVDMSLSSIDISLTTDIVNARLGVKRMFSCGIELLAMREDSWKSLTEISYIQLPAYEDSDRHKLDRYINLVLSKIKGTPVHLLTKYSQPNCYGFKILMTSKVGLTVSEHGRLAVIKRSEGRIELFRSSRNVDNSSPAYQTITEDLISPYDICFAPNNHLVVTDMGDNTFKVYNFEGSPKLVSKFSCLKGIRDERTCIKKCENILTFKGHSVLVPQNIVAGPITSSQLFVVFENLIFVITMDWNTVEILDFQQLSSSQDWPRVQRKARTECDKNSLVHDHSENHKLGGRNPLAITKAQFCAMFYHVTQRRRGNINYKCLERSRCRVGKMSRQANPRFDYAASVVIYVRLTDQTGRLIFHARYGNCSEGKRRNTTHAEYFMLMDEEFKEAVLSLQDQKGGSVTMFMNKQPCYRSTKHHDNMPDLTKKQCAQDLVEFYNLHCSSYGVSFTINLCQLYKVDLAPTPQFEEDITNGLEGMRKMITTGIELKAMTKESWQQLAEYACVELPFYEGGERQKLDRHIRKFLRKSSDQSGARERT</sequence>
<dbReference type="Gene3D" id="2.120.10.30">
    <property type="entry name" value="TolB, C-terminal domain"/>
    <property type="match status" value="1"/>
</dbReference>
<proteinExistence type="predicted"/>
<dbReference type="OrthoDB" id="5952379at2759"/>
<organism evidence="1 2">
    <name type="scientific">Pocillopora damicornis</name>
    <name type="common">Cauliflower coral</name>
    <name type="synonym">Millepora damicornis</name>
    <dbReference type="NCBI Taxonomy" id="46731"/>
    <lineage>
        <taxon>Eukaryota</taxon>
        <taxon>Metazoa</taxon>
        <taxon>Cnidaria</taxon>
        <taxon>Anthozoa</taxon>
        <taxon>Hexacorallia</taxon>
        <taxon>Scleractinia</taxon>
        <taxon>Astrocoeniina</taxon>
        <taxon>Pocilloporidae</taxon>
        <taxon>Pocillopora</taxon>
    </lineage>
</organism>
<dbReference type="AlphaFoldDB" id="A0A3M6TWS6"/>